<dbReference type="AlphaFoldDB" id="A0A8U0HVE7"/>
<name>A0A8U0HVE7_9EURY</name>
<reference evidence="1 2" key="1">
    <citation type="submission" date="2022-04" db="EMBL/GenBank/DDBJ databases">
        <title>Diverse halophilic archaea isolated from saline environments.</title>
        <authorList>
            <person name="Cui H.-L."/>
        </authorList>
    </citation>
    <scope>NUCLEOTIDE SEQUENCE [LARGE SCALE GENOMIC DNA]</scope>
    <source>
        <strain evidence="1 2">XZYJT49</strain>
    </source>
</reference>
<sequence length="135" mass="15170">MVVSEESVLVDFDADAALAAAREASDESVRLCVEYTPEEFHTLWADETTMATYAGDEDEMRDHFEEVHRYVHVDFTERDLFADILRDAGEIRAFVTYAENGTFVRTLLGQQGLFLSLAPDTDVTAVVQAVESRVE</sequence>
<proteinExistence type="predicted"/>
<dbReference type="KEGG" id="halx:M0R89_01155"/>
<organism evidence="1 2">
    <name type="scientific">Halorussus limi</name>
    <dbReference type="NCBI Taxonomy" id="2938695"/>
    <lineage>
        <taxon>Archaea</taxon>
        <taxon>Methanobacteriati</taxon>
        <taxon>Methanobacteriota</taxon>
        <taxon>Stenosarchaea group</taxon>
        <taxon>Halobacteria</taxon>
        <taxon>Halobacteriales</taxon>
        <taxon>Haladaptataceae</taxon>
        <taxon>Halorussus</taxon>
    </lineage>
</organism>
<keyword evidence="2" id="KW-1185">Reference proteome</keyword>
<dbReference type="EMBL" id="CP096659">
    <property type="protein sequence ID" value="UPV74693.1"/>
    <property type="molecule type" value="Genomic_DNA"/>
</dbReference>
<protein>
    <submittedName>
        <fullName evidence="1">Uncharacterized protein</fullName>
    </submittedName>
</protein>
<dbReference type="Proteomes" id="UP000830729">
    <property type="component" value="Chromosome"/>
</dbReference>
<dbReference type="RefSeq" id="WP_248650737.1">
    <property type="nucleotide sequence ID" value="NZ_CP096659.1"/>
</dbReference>
<evidence type="ECO:0000313" key="1">
    <source>
        <dbReference type="EMBL" id="UPV74693.1"/>
    </source>
</evidence>
<dbReference type="GeneID" id="72183764"/>
<evidence type="ECO:0000313" key="2">
    <source>
        <dbReference type="Proteomes" id="UP000830729"/>
    </source>
</evidence>
<gene>
    <name evidence="1" type="ORF">M0R89_01155</name>
</gene>
<accession>A0A8U0HVE7</accession>